<evidence type="ECO:0000313" key="3">
    <source>
        <dbReference type="EnsemblMetazoa" id="tetur22g01970.1"/>
    </source>
</evidence>
<reference evidence="3" key="2">
    <citation type="submission" date="2015-06" db="UniProtKB">
        <authorList>
            <consortium name="EnsemblMetazoa"/>
        </authorList>
    </citation>
    <scope>IDENTIFICATION</scope>
</reference>
<dbReference type="SUPFAM" id="SSF48726">
    <property type="entry name" value="Immunoglobulin"/>
    <property type="match status" value="1"/>
</dbReference>
<keyword evidence="1" id="KW-1133">Transmembrane helix</keyword>
<dbReference type="InterPro" id="IPR036179">
    <property type="entry name" value="Ig-like_dom_sf"/>
</dbReference>
<feature type="transmembrane region" description="Helical" evidence="1">
    <location>
        <begin position="405"/>
        <end position="424"/>
    </location>
</feature>
<reference evidence="4" key="1">
    <citation type="submission" date="2011-08" db="EMBL/GenBank/DDBJ databases">
        <authorList>
            <person name="Rombauts S."/>
        </authorList>
    </citation>
    <scope>NUCLEOTIDE SEQUENCE</scope>
    <source>
        <strain evidence="4">London</strain>
    </source>
</reference>
<keyword evidence="1" id="KW-0812">Transmembrane</keyword>
<dbReference type="InterPro" id="IPR007110">
    <property type="entry name" value="Ig-like_dom"/>
</dbReference>
<dbReference type="EMBL" id="CAEY01000589">
    <property type="status" value="NOT_ANNOTATED_CDS"/>
    <property type="molecule type" value="Genomic_DNA"/>
</dbReference>
<name>T1KV07_TETUR</name>
<dbReference type="Proteomes" id="UP000015104">
    <property type="component" value="Unassembled WGS sequence"/>
</dbReference>
<keyword evidence="1" id="KW-0472">Membrane</keyword>
<dbReference type="HOGENOM" id="CLU_419998_0_0_1"/>
<organism evidence="3 4">
    <name type="scientific">Tetranychus urticae</name>
    <name type="common">Two-spotted spider mite</name>
    <dbReference type="NCBI Taxonomy" id="32264"/>
    <lineage>
        <taxon>Eukaryota</taxon>
        <taxon>Metazoa</taxon>
        <taxon>Ecdysozoa</taxon>
        <taxon>Arthropoda</taxon>
        <taxon>Chelicerata</taxon>
        <taxon>Arachnida</taxon>
        <taxon>Acari</taxon>
        <taxon>Acariformes</taxon>
        <taxon>Trombidiformes</taxon>
        <taxon>Prostigmata</taxon>
        <taxon>Eleutherengona</taxon>
        <taxon>Raphignathae</taxon>
        <taxon>Tetranychoidea</taxon>
        <taxon>Tetranychidae</taxon>
        <taxon>Tetranychus</taxon>
    </lineage>
</organism>
<protein>
    <recommendedName>
        <fullName evidence="2">Ig-like domain-containing protein</fullName>
    </recommendedName>
</protein>
<evidence type="ECO:0000313" key="4">
    <source>
        <dbReference type="Proteomes" id="UP000015104"/>
    </source>
</evidence>
<dbReference type="PROSITE" id="PS50835">
    <property type="entry name" value="IG_LIKE"/>
    <property type="match status" value="2"/>
</dbReference>
<proteinExistence type="predicted"/>
<dbReference type="AlphaFoldDB" id="T1KV07"/>
<dbReference type="EnsemblMetazoa" id="tetur22g01970.1">
    <property type="protein sequence ID" value="tetur22g01970.1"/>
    <property type="gene ID" value="tetur22g01970"/>
</dbReference>
<accession>T1KV07</accession>
<feature type="transmembrane region" description="Helical" evidence="1">
    <location>
        <begin position="467"/>
        <end position="488"/>
    </location>
</feature>
<evidence type="ECO:0000259" key="2">
    <source>
        <dbReference type="PROSITE" id="PS50835"/>
    </source>
</evidence>
<feature type="domain" description="Ig-like" evidence="2">
    <location>
        <begin position="294"/>
        <end position="375"/>
    </location>
</feature>
<sequence length="653" mass="75039">MFTFRHYDPKKLMAVKMITYGDNSSISCLITNQTKDEFKISLKKHFEWFFRPLFQVESKDKKVKIRKKIDLTKTNKTIYATGSCNELQMYRFGPDAVGIYSCKPKDGLFSRKYDKHVQVEIFVDGELIGPDTGCPENLTLIPTSNKNLMPPNFLNHFKAKQNRSLHIKRHEGVESTQFYVPSLEQDCTPCFSLKDPIDKTGILVERNSCVQGYFVIRTEHFGTNTLEKRYFTSFHSCEILRDEVYYSNRPTCLNESICVPELCSLPIDVKPIDLSKNFSVNFKVKKSKKFEIDPNALNIASYIEEPEGYNIEMQCPMINATDPKEKGRVRWYKCNQVCIKITKSQRQFIRYHMKQSDKTIRIYKLQANDTAKFACVRHKIILGALSLVVTPPLGYFDVRSPIGSMFASTFFVYFVYTVFCIFRISGKNIAAKMKNKTQNKGDHKRIKYKNVARASAPEFISLVTPTFNALVVPSVTFIISIIGSLITLQSGAKDMALQYNRFINGSGYNSSVHNLSRFKILDLIFDEFGLNGSNCDEEFACEIGRITSENAPLVKFLASKVWSNSTQLDRNQFLTRREKVFIHSLLQPQECKKTNYNCGILQEMNKTVTRMRDQMLSAITTTTTPAPVQPRSRFGLSFDLKNYLEILNEIIEK</sequence>
<feature type="domain" description="Ig-like" evidence="2">
    <location>
        <begin position="9"/>
        <end position="118"/>
    </location>
</feature>
<keyword evidence="4" id="KW-1185">Reference proteome</keyword>
<evidence type="ECO:0000256" key="1">
    <source>
        <dbReference type="SAM" id="Phobius"/>
    </source>
</evidence>